<name>A0A9X2NQR1_9PSEU</name>
<protein>
    <submittedName>
        <fullName evidence="11">MFS transporter</fullName>
    </submittedName>
</protein>
<comment type="similarity">
    <text evidence="2">Belongs to the major facilitator superfamily. Metabolite:H+ Symporter (MHS) family (TC 2.A.1.6) family.</text>
</comment>
<feature type="transmembrane region" description="Helical" evidence="9">
    <location>
        <begin position="239"/>
        <end position="258"/>
    </location>
</feature>
<dbReference type="PANTHER" id="PTHR43528:SF1">
    <property type="entry name" value="ALPHA-KETOGLUTARATE PERMEASE"/>
    <property type="match status" value="1"/>
</dbReference>
<comment type="caution">
    <text evidence="11">The sequence shown here is derived from an EMBL/GenBank/DDBJ whole genome shotgun (WGS) entry which is preliminary data.</text>
</comment>
<organism evidence="11 12">
    <name type="scientific">Amycolatopsis iheyensis</name>
    <dbReference type="NCBI Taxonomy" id="2945988"/>
    <lineage>
        <taxon>Bacteria</taxon>
        <taxon>Bacillati</taxon>
        <taxon>Actinomycetota</taxon>
        <taxon>Actinomycetes</taxon>
        <taxon>Pseudonocardiales</taxon>
        <taxon>Pseudonocardiaceae</taxon>
        <taxon>Amycolatopsis</taxon>
    </lineage>
</organism>
<dbReference type="GO" id="GO:0005886">
    <property type="term" value="C:plasma membrane"/>
    <property type="evidence" value="ECO:0007669"/>
    <property type="project" value="UniProtKB-SubCell"/>
</dbReference>
<evidence type="ECO:0000256" key="7">
    <source>
        <dbReference type="ARBA" id="ARBA00022989"/>
    </source>
</evidence>
<accession>A0A9X2NQR1</accession>
<evidence type="ECO:0000256" key="2">
    <source>
        <dbReference type="ARBA" id="ARBA00008240"/>
    </source>
</evidence>
<dbReference type="AlphaFoldDB" id="A0A9X2NQR1"/>
<feature type="transmembrane region" description="Helical" evidence="9">
    <location>
        <begin position="189"/>
        <end position="208"/>
    </location>
</feature>
<evidence type="ECO:0000256" key="8">
    <source>
        <dbReference type="ARBA" id="ARBA00023136"/>
    </source>
</evidence>
<keyword evidence="5 9" id="KW-0812">Transmembrane</keyword>
<dbReference type="InterPro" id="IPR020846">
    <property type="entry name" value="MFS_dom"/>
</dbReference>
<feature type="transmembrane region" description="Helical" evidence="9">
    <location>
        <begin position="53"/>
        <end position="77"/>
    </location>
</feature>
<feature type="transmembrane region" description="Helical" evidence="9">
    <location>
        <begin position="398"/>
        <end position="418"/>
    </location>
</feature>
<feature type="transmembrane region" description="Helical" evidence="9">
    <location>
        <begin position="367"/>
        <end position="392"/>
    </location>
</feature>
<keyword evidence="4" id="KW-1003">Cell membrane</keyword>
<feature type="domain" description="Major facilitator superfamily (MFS) profile" evidence="10">
    <location>
        <begin position="17"/>
        <end position="423"/>
    </location>
</feature>
<evidence type="ECO:0000259" key="10">
    <source>
        <dbReference type="PROSITE" id="PS50850"/>
    </source>
</evidence>
<keyword evidence="12" id="KW-1185">Reference proteome</keyword>
<dbReference type="SUPFAM" id="SSF103473">
    <property type="entry name" value="MFS general substrate transporter"/>
    <property type="match status" value="1"/>
</dbReference>
<dbReference type="PANTHER" id="PTHR43528">
    <property type="entry name" value="ALPHA-KETOGLUTARATE PERMEASE"/>
    <property type="match status" value="1"/>
</dbReference>
<evidence type="ECO:0000256" key="6">
    <source>
        <dbReference type="ARBA" id="ARBA00022847"/>
    </source>
</evidence>
<dbReference type="PROSITE" id="PS50850">
    <property type="entry name" value="MFS"/>
    <property type="match status" value="1"/>
</dbReference>
<evidence type="ECO:0000256" key="4">
    <source>
        <dbReference type="ARBA" id="ARBA00022475"/>
    </source>
</evidence>
<dbReference type="InterPro" id="IPR005829">
    <property type="entry name" value="Sugar_transporter_CS"/>
</dbReference>
<keyword evidence="8 9" id="KW-0472">Membrane</keyword>
<feature type="transmembrane region" description="Helical" evidence="9">
    <location>
        <begin position="155"/>
        <end position="177"/>
    </location>
</feature>
<evidence type="ECO:0000313" key="12">
    <source>
        <dbReference type="Proteomes" id="UP001144096"/>
    </source>
</evidence>
<dbReference type="InterPro" id="IPR011701">
    <property type="entry name" value="MFS"/>
</dbReference>
<dbReference type="GO" id="GO:0015293">
    <property type="term" value="F:symporter activity"/>
    <property type="evidence" value="ECO:0007669"/>
    <property type="project" value="UniProtKB-KW"/>
</dbReference>
<comment type="subcellular location">
    <subcellularLocation>
        <location evidence="1">Cell membrane</location>
        <topology evidence="1">Multi-pass membrane protein</topology>
    </subcellularLocation>
</comment>
<feature type="transmembrane region" description="Helical" evidence="9">
    <location>
        <begin position="89"/>
        <end position="107"/>
    </location>
</feature>
<dbReference type="EMBL" id="JAMXQV010000056">
    <property type="protein sequence ID" value="MCR6490785.1"/>
    <property type="molecule type" value="Genomic_DNA"/>
</dbReference>
<sequence>MSTRQTDDVRTFAARRPLVALGLGGTLEWYDWQIFGLLSAFLGPEFFPNSDPVAATLSALAVFAVGFVFRPLGGVLLGLVADRFGRRRVMLGSVAAMAAATAVIALLPGYRTLGVWAGVILLVCRVVQGISTGVEGPLATAYAVELTAKGREGRAAGVMSVFVNTGILAASLISFATSAAIGGAAMQQWGWRIPMAAGAVLGVVIVYMRRNLPESLNSSKETVPVESNRAVWRGIGKHWLALLAMIFVVGAAQAYNYAWNVGLPSLARSTYKEDSTSVFAITSALGVVLVIGSVLTGILADRKKLSRTFVVTRLLAVPAVFLMLLYAGPGLGGFSAVLLGGGLVLVLNMTLYNVVSTSLLPVPIRATGVGLGYGIGVALFGGTASYLLVWLGRYGAPWMFPAYTAALCLISVALYLAAQRRTGTYCGE</sequence>
<dbReference type="InterPro" id="IPR036259">
    <property type="entry name" value="MFS_trans_sf"/>
</dbReference>
<keyword evidence="3" id="KW-0813">Transport</keyword>
<feature type="transmembrane region" description="Helical" evidence="9">
    <location>
        <begin position="310"/>
        <end position="328"/>
    </location>
</feature>
<dbReference type="Gene3D" id="1.20.1250.20">
    <property type="entry name" value="MFS general substrate transporter like domains"/>
    <property type="match status" value="2"/>
</dbReference>
<dbReference type="PROSITE" id="PS00216">
    <property type="entry name" value="SUGAR_TRANSPORT_1"/>
    <property type="match status" value="1"/>
</dbReference>
<gene>
    <name evidence="11" type="ORF">M8542_49155</name>
</gene>
<keyword evidence="6" id="KW-0769">Symport</keyword>
<reference evidence="11" key="1">
    <citation type="submission" date="2022-06" db="EMBL/GenBank/DDBJ databases">
        <title>Amycolatopsis iheyaensis sp. nov., a new species of the genus Amycolatopsis isolated from soil in Iheya island, Japan.</title>
        <authorList>
            <person name="Ngamcharungchit C."/>
            <person name="Kanto H."/>
            <person name="Take A."/>
            <person name="Intra B."/>
            <person name="Matsumoto A."/>
            <person name="Panbangred W."/>
            <person name="Inahashi Y."/>
        </authorList>
    </citation>
    <scope>NUCLEOTIDE SEQUENCE</scope>
    <source>
        <strain evidence="11">OK19-0408</strain>
    </source>
</reference>
<evidence type="ECO:0000313" key="11">
    <source>
        <dbReference type="EMBL" id="MCR6490785.1"/>
    </source>
</evidence>
<evidence type="ECO:0000256" key="3">
    <source>
        <dbReference type="ARBA" id="ARBA00022448"/>
    </source>
</evidence>
<evidence type="ECO:0000256" key="9">
    <source>
        <dbReference type="SAM" id="Phobius"/>
    </source>
</evidence>
<dbReference type="Pfam" id="PF07690">
    <property type="entry name" value="MFS_1"/>
    <property type="match status" value="1"/>
</dbReference>
<evidence type="ECO:0000256" key="1">
    <source>
        <dbReference type="ARBA" id="ARBA00004651"/>
    </source>
</evidence>
<proteinExistence type="inferred from homology"/>
<keyword evidence="7 9" id="KW-1133">Transmembrane helix</keyword>
<feature type="transmembrane region" description="Helical" evidence="9">
    <location>
        <begin position="334"/>
        <end position="355"/>
    </location>
</feature>
<dbReference type="Proteomes" id="UP001144096">
    <property type="component" value="Unassembled WGS sequence"/>
</dbReference>
<evidence type="ECO:0000256" key="5">
    <source>
        <dbReference type="ARBA" id="ARBA00022692"/>
    </source>
</evidence>
<feature type="transmembrane region" description="Helical" evidence="9">
    <location>
        <begin position="278"/>
        <end position="298"/>
    </location>
</feature>
<dbReference type="InterPro" id="IPR051084">
    <property type="entry name" value="H+-coupled_symporters"/>
</dbReference>